<keyword evidence="4" id="KW-0813">Transport</keyword>
<organism evidence="11 12">
    <name type="scientific">Iocasia fonsfrigidae</name>
    <dbReference type="NCBI Taxonomy" id="2682810"/>
    <lineage>
        <taxon>Bacteria</taxon>
        <taxon>Bacillati</taxon>
        <taxon>Bacillota</taxon>
        <taxon>Clostridia</taxon>
        <taxon>Halanaerobiales</taxon>
        <taxon>Halanaerobiaceae</taxon>
        <taxon>Iocasia</taxon>
    </lineage>
</organism>
<evidence type="ECO:0000256" key="8">
    <source>
        <dbReference type="ARBA" id="ARBA00023014"/>
    </source>
</evidence>
<dbReference type="Pfam" id="PF05187">
    <property type="entry name" value="Fer4_ETF_QO"/>
    <property type="match status" value="1"/>
</dbReference>
<dbReference type="InterPro" id="IPR012206">
    <property type="entry name" value="Fd_FixX"/>
</dbReference>
<keyword evidence="6" id="KW-0249">Electron transport</keyword>
<evidence type="ECO:0000256" key="2">
    <source>
        <dbReference type="ARBA" id="ARBA00009192"/>
    </source>
</evidence>
<dbReference type="SUPFAM" id="SSF54862">
    <property type="entry name" value="4Fe-4S ferredoxins"/>
    <property type="match status" value="1"/>
</dbReference>
<sequence length="95" mass="11019">MGNFIKDNDNPLKYTTIKIAKQSHIHIKEKDPCLSNCENKPCTYYCPTRVFSWSNKEIKVDYKRCIECGACPWGCPYDNIKWSFPPGGYGVNYEI</sequence>
<evidence type="ECO:0000256" key="7">
    <source>
        <dbReference type="ARBA" id="ARBA00023004"/>
    </source>
</evidence>
<dbReference type="PROSITE" id="PS51379">
    <property type="entry name" value="4FE4S_FER_2"/>
    <property type="match status" value="1"/>
</dbReference>
<feature type="domain" description="4Fe-4S ferredoxin-type" evidence="10">
    <location>
        <begin position="56"/>
        <end position="85"/>
    </location>
</feature>
<dbReference type="AlphaFoldDB" id="A0A8A7K5A0"/>
<reference evidence="11" key="1">
    <citation type="submission" date="2019-12" db="EMBL/GenBank/DDBJ databases">
        <authorList>
            <person name="zhang j."/>
            <person name="sun C.M."/>
        </authorList>
    </citation>
    <scope>NUCLEOTIDE SEQUENCE</scope>
    <source>
        <strain evidence="11">NS-1</strain>
    </source>
</reference>
<keyword evidence="8" id="KW-0411">Iron-sulfur</keyword>
<keyword evidence="7" id="KW-0408">Iron</keyword>
<dbReference type="GO" id="GO:0005506">
    <property type="term" value="F:iron ion binding"/>
    <property type="evidence" value="ECO:0007669"/>
    <property type="project" value="InterPro"/>
</dbReference>
<dbReference type="Gene3D" id="3.30.70.20">
    <property type="match status" value="1"/>
</dbReference>
<dbReference type="EMBL" id="CP046640">
    <property type="protein sequence ID" value="QTL96481.1"/>
    <property type="molecule type" value="Genomic_DNA"/>
</dbReference>
<evidence type="ECO:0000256" key="5">
    <source>
        <dbReference type="ARBA" id="ARBA00022723"/>
    </source>
</evidence>
<name>A0A8A7K5A0_9FIRM</name>
<evidence type="ECO:0000256" key="9">
    <source>
        <dbReference type="ARBA" id="ARBA00023231"/>
    </source>
</evidence>
<dbReference type="GO" id="GO:0051536">
    <property type="term" value="F:iron-sulfur cluster binding"/>
    <property type="evidence" value="ECO:0007669"/>
    <property type="project" value="UniProtKB-KW"/>
</dbReference>
<dbReference type="RefSeq" id="WP_125987119.1">
    <property type="nucleotide sequence ID" value="NZ_CP046640.1"/>
</dbReference>
<evidence type="ECO:0000259" key="10">
    <source>
        <dbReference type="PROSITE" id="PS51379"/>
    </source>
</evidence>
<evidence type="ECO:0000313" key="11">
    <source>
        <dbReference type="EMBL" id="QTL96481.1"/>
    </source>
</evidence>
<evidence type="ECO:0000256" key="4">
    <source>
        <dbReference type="ARBA" id="ARBA00022448"/>
    </source>
</evidence>
<proteinExistence type="predicted"/>
<evidence type="ECO:0000313" key="12">
    <source>
        <dbReference type="Proteomes" id="UP000665020"/>
    </source>
</evidence>
<dbReference type="KEGG" id="ifn:GM661_00070"/>
<keyword evidence="5" id="KW-0479">Metal-binding</keyword>
<keyword evidence="9" id="KW-0535">Nitrogen fixation</keyword>
<dbReference type="PANTHER" id="PTHR43082:SF3">
    <property type="entry name" value="FERREDOXIN-LIKE PROTEIN YDIT"/>
    <property type="match status" value="1"/>
</dbReference>
<evidence type="ECO:0000256" key="3">
    <source>
        <dbReference type="ARBA" id="ARBA00020378"/>
    </source>
</evidence>
<dbReference type="InterPro" id="IPR017896">
    <property type="entry name" value="4Fe4S_Fe-S-bd"/>
</dbReference>
<protein>
    <recommendedName>
        <fullName evidence="3">Ferredoxin-like protein</fullName>
    </recommendedName>
</protein>
<keyword evidence="12" id="KW-1185">Reference proteome</keyword>
<comment type="function">
    <text evidence="1">Could be a 3Fe-4S cluster-containing protein.</text>
</comment>
<evidence type="ECO:0000256" key="6">
    <source>
        <dbReference type="ARBA" id="ARBA00022982"/>
    </source>
</evidence>
<accession>A0A8A7K5A0</accession>
<dbReference type="PANTHER" id="PTHR43082">
    <property type="entry name" value="FERREDOXIN-LIKE"/>
    <property type="match status" value="1"/>
</dbReference>
<dbReference type="InterPro" id="IPR007859">
    <property type="entry name" value="ETF-QO/FixX_C"/>
</dbReference>
<dbReference type="Proteomes" id="UP000665020">
    <property type="component" value="Chromosome"/>
</dbReference>
<evidence type="ECO:0000256" key="1">
    <source>
        <dbReference type="ARBA" id="ARBA00003208"/>
    </source>
</evidence>
<comment type="similarity">
    <text evidence="2">To ferredoxins from P.putida and C.tartarivorum, ferredoxin I from A.vinelandii, ferredoxin II from D.desulfuricans.</text>
</comment>
<gene>
    <name evidence="11" type="ORF">GM661_00070</name>
</gene>